<dbReference type="AlphaFoldDB" id="A0A0A9GCA2"/>
<reference evidence="1" key="2">
    <citation type="journal article" date="2015" name="Data Brief">
        <title>Shoot transcriptome of the giant reed, Arundo donax.</title>
        <authorList>
            <person name="Barrero R.A."/>
            <person name="Guerrero F.D."/>
            <person name="Moolhuijzen P."/>
            <person name="Goolsby J.A."/>
            <person name="Tidwell J."/>
            <person name="Bellgard S.E."/>
            <person name="Bellgard M.I."/>
        </authorList>
    </citation>
    <scope>NUCLEOTIDE SEQUENCE</scope>
    <source>
        <tissue evidence="1">Shoot tissue taken approximately 20 cm above the soil surface</tissue>
    </source>
</reference>
<reference evidence="1" key="1">
    <citation type="submission" date="2014-09" db="EMBL/GenBank/DDBJ databases">
        <authorList>
            <person name="Magalhaes I.L.F."/>
            <person name="Oliveira U."/>
            <person name="Santos F.R."/>
            <person name="Vidigal T.H.D.A."/>
            <person name="Brescovit A.D."/>
            <person name="Santos A.J."/>
        </authorList>
    </citation>
    <scope>NUCLEOTIDE SEQUENCE</scope>
    <source>
        <tissue evidence="1">Shoot tissue taken approximately 20 cm above the soil surface</tissue>
    </source>
</reference>
<dbReference type="EMBL" id="GBRH01175186">
    <property type="protein sequence ID" value="JAE22710.1"/>
    <property type="molecule type" value="Transcribed_RNA"/>
</dbReference>
<sequence length="59" mass="6521">MGSFRPLVNHVCNWMVTPDSHVHLGLEIDYLTCSAYCCEHAGRMTSQVNNCHGGPCPCK</sequence>
<evidence type="ECO:0000313" key="1">
    <source>
        <dbReference type="EMBL" id="JAE22710.1"/>
    </source>
</evidence>
<organism evidence="1">
    <name type="scientific">Arundo donax</name>
    <name type="common">Giant reed</name>
    <name type="synonym">Donax arundinaceus</name>
    <dbReference type="NCBI Taxonomy" id="35708"/>
    <lineage>
        <taxon>Eukaryota</taxon>
        <taxon>Viridiplantae</taxon>
        <taxon>Streptophyta</taxon>
        <taxon>Embryophyta</taxon>
        <taxon>Tracheophyta</taxon>
        <taxon>Spermatophyta</taxon>
        <taxon>Magnoliopsida</taxon>
        <taxon>Liliopsida</taxon>
        <taxon>Poales</taxon>
        <taxon>Poaceae</taxon>
        <taxon>PACMAD clade</taxon>
        <taxon>Arundinoideae</taxon>
        <taxon>Arundineae</taxon>
        <taxon>Arundo</taxon>
    </lineage>
</organism>
<proteinExistence type="predicted"/>
<accession>A0A0A9GCA2</accession>
<protein>
    <submittedName>
        <fullName evidence="1">Uncharacterized protein</fullName>
    </submittedName>
</protein>
<name>A0A0A9GCA2_ARUDO</name>